<dbReference type="InterPro" id="IPR032710">
    <property type="entry name" value="NTF2-like_dom_sf"/>
</dbReference>
<comment type="caution">
    <text evidence="1">The sequence shown here is derived from an EMBL/GenBank/DDBJ whole genome shotgun (WGS) entry which is preliminary data.</text>
</comment>
<accession>A0A4Q7VVV0</accession>
<evidence type="ECO:0000313" key="1">
    <source>
        <dbReference type="EMBL" id="RZU00814.1"/>
    </source>
</evidence>
<dbReference type="Proteomes" id="UP000293671">
    <property type="component" value="Unassembled WGS sequence"/>
</dbReference>
<reference evidence="1 2" key="1">
    <citation type="submission" date="2019-02" db="EMBL/GenBank/DDBJ databases">
        <title>Genomic Encyclopedia of Type Strains, Phase IV (KMG-IV): sequencing the most valuable type-strain genomes for metagenomic binning, comparative biology and taxonomic classification.</title>
        <authorList>
            <person name="Goeker M."/>
        </authorList>
    </citation>
    <scope>NUCLEOTIDE SEQUENCE [LARGE SCALE GENOMIC DNA]</scope>
    <source>
        <strain evidence="1 2">DSM 19570</strain>
    </source>
</reference>
<dbReference type="SUPFAM" id="SSF54427">
    <property type="entry name" value="NTF2-like"/>
    <property type="match status" value="1"/>
</dbReference>
<organism evidence="1 2">
    <name type="scientific">Rivibacter subsaxonicus</name>
    <dbReference type="NCBI Taxonomy" id="457575"/>
    <lineage>
        <taxon>Bacteria</taxon>
        <taxon>Pseudomonadati</taxon>
        <taxon>Pseudomonadota</taxon>
        <taxon>Betaproteobacteria</taxon>
        <taxon>Burkholderiales</taxon>
        <taxon>Rivibacter</taxon>
    </lineage>
</organism>
<dbReference type="AlphaFoldDB" id="A0A4Q7VVV0"/>
<keyword evidence="2" id="KW-1185">Reference proteome</keyword>
<evidence type="ECO:0008006" key="3">
    <source>
        <dbReference type="Google" id="ProtNLM"/>
    </source>
</evidence>
<proteinExistence type="predicted"/>
<sequence>MNATAPAGAAELKRELDQLIAQLLGAVSFDAGQTPRYRRLHDLFIEAGVLVNATGATPEVFGVDRFIETRMASFEAGTVTRYRVLELDADSVSFGKVAHRQGVIAREGMAAGERFESRGMLFAQFVLTQAGWRFSSVAWDDLRPGVRLIARSEPTEFGAY</sequence>
<protein>
    <recommendedName>
        <fullName evidence="3">SnoaL-like protein</fullName>
    </recommendedName>
</protein>
<dbReference type="EMBL" id="SHKP01000005">
    <property type="protein sequence ID" value="RZU00814.1"/>
    <property type="molecule type" value="Genomic_DNA"/>
</dbReference>
<evidence type="ECO:0000313" key="2">
    <source>
        <dbReference type="Proteomes" id="UP000293671"/>
    </source>
</evidence>
<gene>
    <name evidence="1" type="ORF">EV670_1527</name>
</gene>
<name>A0A4Q7VVV0_9BURK</name>
<dbReference type="OrthoDB" id="3870025at2"/>
<dbReference type="RefSeq" id="WP_130431250.1">
    <property type="nucleotide sequence ID" value="NZ_SHKP01000005.1"/>
</dbReference>